<evidence type="ECO:0000313" key="3">
    <source>
        <dbReference type="EnsemblProtists" id="EOD12627"/>
    </source>
</evidence>
<dbReference type="InterPro" id="IPR052706">
    <property type="entry name" value="Membrane-Transporter-like"/>
</dbReference>
<dbReference type="HOGENOM" id="CLU_544496_0_0_1"/>
<feature type="chain" id="PRO_5044236766" description="SLC26A/SulP transporter domain-containing protein" evidence="2">
    <location>
        <begin position="17"/>
        <end position="501"/>
    </location>
</feature>
<feature type="transmembrane region" description="Helical" evidence="1">
    <location>
        <begin position="121"/>
        <end position="149"/>
    </location>
</feature>
<dbReference type="PANTHER" id="PTHR43310:SF4">
    <property type="entry name" value="AFR304WP"/>
    <property type="match status" value="1"/>
</dbReference>
<keyword evidence="4" id="KW-1185">Reference proteome</keyword>
<keyword evidence="1" id="KW-0472">Membrane</keyword>
<dbReference type="GeneID" id="17258840"/>
<feature type="transmembrane region" description="Helical" evidence="1">
    <location>
        <begin position="424"/>
        <end position="443"/>
    </location>
</feature>
<dbReference type="KEGG" id="ehx:EMIHUDRAFT_464816"/>
<dbReference type="Proteomes" id="UP000013827">
    <property type="component" value="Unassembled WGS sequence"/>
</dbReference>
<dbReference type="RefSeq" id="XP_005765056.1">
    <property type="nucleotide sequence ID" value="XM_005764999.1"/>
</dbReference>
<feature type="transmembrane region" description="Helical" evidence="1">
    <location>
        <begin position="79"/>
        <end position="109"/>
    </location>
</feature>
<accession>A0A0D3IMZ2</accession>
<dbReference type="PaxDb" id="2903-EOD12627"/>
<protein>
    <recommendedName>
        <fullName evidence="5">SLC26A/SulP transporter domain-containing protein</fullName>
    </recommendedName>
</protein>
<dbReference type="STRING" id="2903.R1BSC9"/>
<feature type="signal peptide" evidence="2">
    <location>
        <begin position="1"/>
        <end position="16"/>
    </location>
</feature>
<dbReference type="EnsemblProtists" id="EOD12627">
    <property type="protein sequence ID" value="EOD12627"/>
    <property type="gene ID" value="EMIHUDRAFT_464816"/>
</dbReference>
<reference evidence="3" key="2">
    <citation type="submission" date="2024-10" db="UniProtKB">
        <authorList>
            <consortium name="EnsemblProtists"/>
        </authorList>
    </citation>
    <scope>IDENTIFICATION</scope>
</reference>
<organism evidence="3 4">
    <name type="scientific">Emiliania huxleyi (strain CCMP1516)</name>
    <dbReference type="NCBI Taxonomy" id="280463"/>
    <lineage>
        <taxon>Eukaryota</taxon>
        <taxon>Haptista</taxon>
        <taxon>Haptophyta</taxon>
        <taxon>Prymnesiophyceae</taxon>
        <taxon>Isochrysidales</taxon>
        <taxon>Noelaerhabdaceae</taxon>
        <taxon>Emiliania</taxon>
    </lineage>
</organism>
<name>A0A0D3IMZ2_EMIH1</name>
<keyword evidence="1" id="KW-0812">Transmembrane</keyword>
<keyword evidence="2" id="KW-0732">Signal</keyword>
<keyword evidence="1" id="KW-1133">Transmembrane helix</keyword>
<feature type="transmembrane region" description="Helical" evidence="1">
    <location>
        <begin position="400"/>
        <end position="418"/>
    </location>
</feature>
<feature type="transmembrane region" description="Helical" evidence="1">
    <location>
        <begin position="155"/>
        <end position="177"/>
    </location>
</feature>
<evidence type="ECO:0000313" key="4">
    <source>
        <dbReference type="Proteomes" id="UP000013827"/>
    </source>
</evidence>
<evidence type="ECO:0000256" key="1">
    <source>
        <dbReference type="SAM" id="Phobius"/>
    </source>
</evidence>
<reference evidence="4" key="1">
    <citation type="journal article" date="2013" name="Nature">
        <title>Pan genome of the phytoplankton Emiliania underpins its global distribution.</title>
        <authorList>
            <person name="Read B.A."/>
            <person name="Kegel J."/>
            <person name="Klute M.J."/>
            <person name="Kuo A."/>
            <person name="Lefebvre S.C."/>
            <person name="Maumus F."/>
            <person name="Mayer C."/>
            <person name="Miller J."/>
            <person name="Monier A."/>
            <person name="Salamov A."/>
            <person name="Young J."/>
            <person name="Aguilar M."/>
            <person name="Claverie J.M."/>
            <person name="Frickenhaus S."/>
            <person name="Gonzalez K."/>
            <person name="Herman E.K."/>
            <person name="Lin Y.C."/>
            <person name="Napier J."/>
            <person name="Ogata H."/>
            <person name="Sarno A.F."/>
            <person name="Shmutz J."/>
            <person name="Schroeder D."/>
            <person name="de Vargas C."/>
            <person name="Verret F."/>
            <person name="von Dassow P."/>
            <person name="Valentin K."/>
            <person name="Van de Peer Y."/>
            <person name="Wheeler G."/>
            <person name="Dacks J.B."/>
            <person name="Delwiche C.F."/>
            <person name="Dyhrman S.T."/>
            <person name="Glockner G."/>
            <person name="John U."/>
            <person name="Richards T."/>
            <person name="Worden A.Z."/>
            <person name="Zhang X."/>
            <person name="Grigoriev I.V."/>
            <person name="Allen A.E."/>
            <person name="Bidle K."/>
            <person name="Borodovsky M."/>
            <person name="Bowler C."/>
            <person name="Brownlee C."/>
            <person name="Cock J.M."/>
            <person name="Elias M."/>
            <person name="Gladyshev V.N."/>
            <person name="Groth M."/>
            <person name="Guda C."/>
            <person name="Hadaegh A."/>
            <person name="Iglesias-Rodriguez M.D."/>
            <person name="Jenkins J."/>
            <person name="Jones B.M."/>
            <person name="Lawson T."/>
            <person name="Leese F."/>
            <person name="Lindquist E."/>
            <person name="Lobanov A."/>
            <person name="Lomsadze A."/>
            <person name="Malik S.B."/>
            <person name="Marsh M.E."/>
            <person name="Mackinder L."/>
            <person name="Mock T."/>
            <person name="Mueller-Roeber B."/>
            <person name="Pagarete A."/>
            <person name="Parker M."/>
            <person name="Probert I."/>
            <person name="Quesneville H."/>
            <person name="Raines C."/>
            <person name="Rensing S.A."/>
            <person name="Riano-Pachon D.M."/>
            <person name="Richier S."/>
            <person name="Rokitta S."/>
            <person name="Shiraiwa Y."/>
            <person name="Soanes D.M."/>
            <person name="van der Giezen M."/>
            <person name="Wahlund T.M."/>
            <person name="Williams B."/>
            <person name="Wilson W."/>
            <person name="Wolfe G."/>
            <person name="Wurch L.L."/>
        </authorList>
    </citation>
    <scope>NUCLEOTIDE SEQUENCE</scope>
</reference>
<sequence>MRLLLPLLFLSSSAHALQLSAISSPRVAAPRACTPWLSSRARLSRARAAPVAQATAEPAPTRMGSVVAGTYTGVMQFTFAAACASIIFAPVGLPLAIGIQHGLVGFVVTQAVVARTTSVRGGVALAVPSFEVLPFLARFAVIAAGAVGAGAGPGVLLATVLAGSIVANLLAAALLALASEAPVDNIDRLLPPPLQAGLFAAIGWSLYLLSFDVLGLGAGALLTLQSARLWVPANLFGLGLWRASRKGVGGPLLIPIFILAVSALVHGLRLATGCPVPDARAAGWLMAEVVGEPASALWRSLSPSLVRWDVLFSAAALKQLVPLVNTVLNYVLYGPLIRQKLDLKTAPAPAPPVDSTRPSAWELRSHALGTAAAAAAGGYSSYLGLSDSAIHRKIGGLDRFSCYFAAAVSALFLCAYPLCGLVGYLPTLAIAGICVYVGCDFLYDNLVEATRANGARAGLAAATVLAVCVWKDMLHGSLLGIAGAQACGWWQRRQQRRAGKE</sequence>
<feature type="transmembrane region" description="Helical" evidence="1">
    <location>
        <begin position="252"/>
        <end position="271"/>
    </location>
</feature>
<dbReference type="PANTHER" id="PTHR43310">
    <property type="entry name" value="SULFATE TRANSPORTER YBAR-RELATED"/>
    <property type="match status" value="1"/>
</dbReference>
<proteinExistence type="predicted"/>
<dbReference type="OMA" id="NPRMARW"/>
<dbReference type="AlphaFoldDB" id="A0A0D3IMZ2"/>
<evidence type="ECO:0000256" key="2">
    <source>
        <dbReference type="SAM" id="SignalP"/>
    </source>
</evidence>
<evidence type="ECO:0008006" key="5">
    <source>
        <dbReference type="Google" id="ProtNLM"/>
    </source>
</evidence>